<evidence type="ECO:0000256" key="1">
    <source>
        <dbReference type="SAM" id="MobiDB-lite"/>
    </source>
</evidence>
<feature type="compositionally biased region" description="Low complexity" evidence="1">
    <location>
        <begin position="321"/>
        <end position="336"/>
    </location>
</feature>
<evidence type="ECO:0000313" key="3">
    <source>
        <dbReference type="Proteomes" id="UP000276215"/>
    </source>
</evidence>
<feature type="compositionally biased region" description="Basic and acidic residues" evidence="1">
    <location>
        <begin position="129"/>
        <end position="153"/>
    </location>
</feature>
<organism evidence="2 3">
    <name type="scientific">Choiromyces venosus 120613-1</name>
    <dbReference type="NCBI Taxonomy" id="1336337"/>
    <lineage>
        <taxon>Eukaryota</taxon>
        <taxon>Fungi</taxon>
        <taxon>Dikarya</taxon>
        <taxon>Ascomycota</taxon>
        <taxon>Pezizomycotina</taxon>
        <taxon>Pezizomycetes</taxon>
        <taxon>Pezizales</taxon>
        <taxon>Tuberaceae</taxon>
        <taxon>Choiromyces</taxon>
    </lineage>
</organism>
<evidence type="ECO:0000313" key="2">
    <source>
        <dbReference type="EMBL" id="RPA92083.1"/>
    </source>
</evidence>
<dbReference type="AlphaFoldDB" id="A0A3N4J134"/>
<feature type="compositionally biased region" description="Polar residues" evidence="1">
    <location>
        <begin position="288"/>
        <end position="299"/>
    </location>
</feature>
<dbReference type="Proteomes" id="UP000276215">
    <property type="component" value="Unassembled WGS sequence"/>
</dbReference>
<feature type="compositionally biased region" description="Low complexity" evidence="1">
    <location>
        <begin position="155"/>
        <end position="172"/>
    </location>
</feature>
<name>A0A3N4J134_9PEZI</name>
<proteinExistence type="predicted"/>
<sequence length="360" mass="39748">MVSPRTPVMKRYGPSKSAGTRTDLIRARIEPGLIDTGLITDDVEEMYGGYMRKNEIDRNDFDTEPEEDEIFSDEVLVQRALAAFRRAESRRDGLVEMEEREWQAWNRHQAIEREIEKRVMERERERQWEMMEMDRQRQMDPRKASPARSERTHRSPSVSRTRSGSGTRNRSGSGAGAYGSGVGNVGEPGFLADNSFTPLGYSSSANSSPKISYSSAAPSNRPYRSQTRDSRMIASSEIDHHVPPRYARDINPSHSSLSATSFAHPRVSVPLYSTTSSSYKAGISPSSFLEPASSTSPYRRSNALGRNVGSTVSLPPGSSYHPGMHPSIPSSSSMPGFVGSDREDSSSGGGGGRSRIRRGM</sequence>
<feature type="compositionally biased region" description="Basic and acidic residues" evidence="1">
    <location>
        <begin position="226"/>
        <end position="238"/>
    </location>
</feature>
<feature type="region of interest" description="Disordered" evidence="1">
    <location>
        <begin position="199"/>
        <end position="238"/>
    </location>
</feature>
<feature type="region of interest" description="Disordered" evidence="1">
    <location>
        <begin position="129"/>
        <end position="180"/>
    </location>
</feature>
<dbReference type="OrthoDB" id="5404314at2759"/>
<reference evidence="2 3" key="1">
    <citation type="journal article" date="2018" name="Nat. Ecol. Evol.">
        <title>Pezizomycetes genomes reveal the molecular basis of ectomycorrhizal truffle lifestyle.</title>
        <authorList>
            <person name="Murat C."/>
            <person name="Payen T."/>
            <person name="Noel B."/>
            <person name="Kuo A."/>
            <person name="Morin E."/>
            <person name="Chen J."/>
            <person name="Kohler A."/>
            <person name="Krizsan K."/>
            <person name="Balestrini R."/>
            <person name="Da Silva C."/>
            <person name="Montanini B."/>
            <person name="Hainaut M."/>
            <person name="Levati E."/>
            <person name="Barry K.W."/>
            <person name="Belfiori B."/>
            <person name="Cichocki N."/>
            <person name="Clum A."/>
            <person name="Dockter R.B."/>
            <person name="Fauchery L."/>
            <person name="Guy J."/>
            <person name="Iotti M."/>
            <person name="Le Tacon F."/>
            <person name="Lindquist E.A."/>
            <person name="Lipzen A."/>
            <person name="Malagnac F."/>
            <person name="Mello A."/>
            <person name="Molinier V."/>
            <person name="Miyauchi S."/>
            <person name="Poulain J."/>
            <person name="Riccioni C."/>
            <person name="Rubini A."/>
            <person name="Sitrit Y."/>
            <person name="Splivallo R."/>
            <person name="Traeger S."/>
            <person name="Wang M."/>
            <person name="Zifcakova L."/>
            <person name="Wipf D."/>
            <person name="Zambonelli A."/>
            <person name="Paolocci F."/>
            <person name="Nowrousian M."/>
            <person name="Ottonello S."/>
            <person name="Baldrian P."/>
            <person name="Spatafora J.W."/>
            <person name="Henrissat B."/>
            <person name="Nagy L.G."/>
            <person name="Aury J.M."/>
            <person name="Wincker P."/>
            <person name="Grigoriev I.V."/>
            <person name="Bonfante P."/>
            <person name="Martin F.M."/>
        </authorList>
    </citation>
    <scope>NUCLEOTIDE SEQUENCE [LARGE SCALE GENOMIC DNA]</scope>
    <source>
        <strain evidence="2 3">120613-1</strain>
    </source>
</reference>
<feature type="compositionally biased region" description="Polar residues" evidence="1">
    <location>
        <begin position="199"/>
        <end position="225"/>
    </location>
</feature>
<dbReference type="EMBL" id="ML120481">
    <property type="protein sequence ID" value="RPA92083.1"/>
    <property type="molecule type" value="Genomic_DNA"/>
</dbReference>
<gene>
    <name evidence="2" type="ORF">L873DRAFT_1831241</name>
</gene>
<accession>A0A3N4J134</accession>
<protein>
    <submittedName>
        <fullName evidence="2">Uncharacterized protein</fullName>
    </submittedName>
</protein>
<feature type="region of interest" description="Disordered" evidence="1">
    <location>
        <begin position="288"/>
        <end position="360"/>
    </location>
</feature>
<keyword evidence="3" id="KW-1185">Reference proteome</keyword>